<evidence type="ECO:0000313" key="2">
    <source>
        <dbReference type="EMBL" id="KAH3851535.1"/>
    </source>
</evidence>
<feature type="compositionally biased region" description="Polar residues" evidence="1">
    <location>
        <begin position="62"/>
        <end position="85"/>
    </location>
</feature>
<evidence type="ECO:0000313" key="3">
    <source>
        <dbReference type="Proteomes" id="UP000828390"/>
    </source>
</evidence>
<proteinExistence type="predicted"/>
<reference evidence="2" key="2">
    <citation type="submission" date="2020-11" db="EMBL/GenBank/DDBJ databases">
        <authorList>
            <person name="McCartney M.A."/>
            <person name="Auch B."/>
            <person name="Kono T."/>
            <person name="Mallez S."/>
            <person name="Becker A."/>
            <person name="Gohl D.M."/>
            <person name="Silverstein K.A.T."/>
            <person name="Koren S."/>
            <person name="Bechman K.B."/>
            <person name="Herman A."/>
            <person name="Abrahante J.E."/>
            <person name="Garbe J."/>
        </authorList>
    </citation>
    <scope>NUCLEOTIDE SEQUENCE</scope>
    <source>
        <strain evidence="2">Duluth1</strain>
        <tissue evidence="2">Whole animal</tissue>
    </source>
</reference>
<comment type="caution">
    <text evidence="2">The sequence shown here is derived from an EMBL/GenBank/DDBJ whole genome shotgun (WGS) entry which is preliminary data.</text>
</comment>
<gene>
    <name evidence="2" type="ORF">DPMN_094017</name>
</gene>
<sequence>MGSRHHSRRSWHMDVAERACKPLGETSLSAFSTRRSAGCGQASTTHFHVAVQSVSAESASETGDSQFGNTSDSVGHSQSRPGQRR</sequence>
<dbReference type="AlphaFoldDB" id="A0A9D4R345"/>
<evidence type="ECO:0000256" key="1">
    <source>
        <dbReference type="SAM" id="MobiDB-lite"/>
    </source>
</evidence>
<keyword evidence="3" id="KW-1185">Reference proteome</keyword>
<protein>
    <submittedName>
        <fullName evidence="2">Uncharacterized protein</fullName>
    </submittedName>
</protein>
<name>A0A9D4R345_DREPO</name>
<organism evidence="2 3">
    <name type="scientific">Dreissena polymorpha</name>
    <name type="common">Zebra mussel</name>
    <name type="synonym">Mytilus polymorpha</name>
    <dbReference type="NCBI Taxonomy" id="45954"/>
    <lineage>
        <taxon>Eukaryota</taxon>
        <taxon>Metazoa</taxon>
        <taxon>Spiralia</taxon>
        <taxon>Lophotrochozoa</taxon>
        <taxon>Mollusca</taxon>
        <taxon>Bivalvia</taxon>
        <taxon>Autobranchia</taxon>
        <taxon>Heteroconchia</taxon>
        <taxon>Euheterodonta</taxon>
        <taxon>Imparidentia</taxon>
        <taxon>Neoheterodontei</taxon>
        <taxon>Myida</taxon>
        <taxon>Dreissenoidea</taxon>
        <taxon>Dreissenidae</taxon>
        <taxon>Dreissena</taxon>
    </lineage>
</organism>
<feature type="region of interest" description="Disordered" evidence="1">
    <location>
        <begin position="53"/>
        <end position="85"/>
    </location>
</feature>
<dbReference type="EMBL" id="JAIWYP010000003">
    <property type="protein sequence ID" value="KAH3851535.1"/>
    <property type="molecule type" value="Genomic_DNA"/>
</dbReference>
<dbReference type="Proteomes" id="UP000828390">
    <property type="component" value="Unassembled WGS sequence"/>
</dbReference>
<reference evidence="2" key="1">
    <citation type="journal article" date="2019" name="bioRxiv">
        <title>The Genome of the Zebra Mussel, Dreissena polymorpha: A Resource for Invasive Species Research.</title>
        <authorList>
            <person name="McCartney M.A."/>
            <person name="Auch B."/>
            <person name="Kono T."/>
            <person name="Mallez S."/>
            <person name="Zhang Y."/>
            <person name="Obille A."/>
            <person name="Becker A."/>
            <person name="Abrahante J.E."/>
            <person name="Garbe J."/>
            <person name="Badalamenti J.P."/>
            <person name="Herman A."/>
            <person name="Mangelson H."/>
            <person name="Liachko I."/>
            <person name="Sullivan S."/>
            <person name="Sone E.D."/>
            <person name="Koren S."/>
            <person name="Silverstein K.A.T."/>
            <person name="Beckman K.B."/>
            <person name="Gohl D.M."/>
        </authorList>
    </citation>
    <scope>NUCLEOTIDE SEQUENCE</scope>
    <source>
        <strain evidence="2">Duluth1</strain>
        <tissue evidence="2">Whole animal</tissue>
    </source>
</reference>
<accession>A0A9D4R345</accession>